<dbReference type="InterPro" id="IPR036116">
    <property type="entry name" value="FN3_sf"/>
</dbReference>
<evidence type="ECO:0000313" key="2">
    <source>
        <dbReference type="EMBL" id="SFQ40026.1"/>
    </source>
</evidence>
<feature type="signal peptide" evidence="1">
    <location>
        <begin position="1"/>
        <end position="21"/>
    </location>
</feature>
<dbReference type="Gene3D" id="2.60.40.10">
    <property type="entry name" value="Immunoglobulins"/>
    <property type="match status" value="3"/>
</dbReference>
<dbReference type="Proteomes" id="UP000199306">
    <property type="component" value="Unassembled WGS sequence"/>
</dbReference>
<reference evidence="2 3" key="1">
    <citation type="submission" date="2016-10" db="EMBL/GenBank/DDBJ databases">
        <authorList>
            <person name="de Groot N.N."/>
        </authorList>
    </citation>
    <scope>NUCLEOTIDE SEQUENCE [LARGE SCALE GENOMIC DNA]</scope>
    <source>
        <strain evidence="3">E92,LMG 26720,CCM 7988</strain>
    </source>
</reference>
<protein>
    <recommendedName>
        <fullName evidence="4">Fibronectin type-III domain-containing protein</fullName>
    </recommendedName>
</protein>
<dbReference type="EMBL" id="FOXH01000017">
    <property type="protein sequence ID" value="SFQ40026.1"/>
    <property type="molecule type" value="Genomic_DNA"/>
</dbReference>
<evidence type="ECO:0000313" key="3">
    <source>
        <dbReference type="Proteomes" id="UP000199306"/>
    </source>
</evidence>
<dbReference type="AlphaFoldDB" id="A0A1I5Y727"/>
<dbReference type="SUPFAM" id="SSF49265">
    <property type="entry name" value="Fibronectin type III"/>
    <property type="match status" value="1"/>
</dbReference>
<dbReference type="InterPro" id="IPR013783">
    <property type="entry name" value="Ig-like_fold"/>
</dbReference>
<gene>
    <name evidence="2" type="ORF">SAMN04515674_11764</name>
</gene>
<accession>A0A1I5Y727</accession>
<name>A0A1I5Y727_9BACT</name>
<organism evidence="2 3">
    <name type="scientific">Pseudarcicella hirudinis</name>
    <dbReference type="NCBI Taxonomy" id="1079859"/>
    <lineage>
        <taxon>Bacteria</taxon>
        <taxon>Pseudomonadati</taxon>
        <taxon>Bacteroidota</taxon>
        <taxon>Cytophagia</taxon>
        <taxon>Cytophagales</taxon>
        <taxon>Flectobacillaceae</taxon>
        <taxon>Pseudarcicella</taxon>
    </lineage>
</organism>
<keyword evidence="3" id="KW-1185">Reference proteome</keyword>
<proteinExistence type="predicted"/>
<keyword evidence="1" id="KW-0732">Signal</keyword>
<dbReference type="STRING" id="1079859.SAMN04515674_11764"/>
<dbReference type="RefSeq" id="WP_092019322.1">
    <property type="nucleotide sequence ID" value="NZ_FOXH01000017.1"/>
</dbReference>
<evidence type="ECO:0008006" key="4">
    <source>
        <dbReference type="Google" id="ProtNLM"/>
    </source>
</evidence>
<sequence length="902" mass="101790">MKFVKNILIVLILSGSLQGYAQVFNDSIRVATRPAKSKNAIMLRWLPNNYSLLEKGAKYGYKIKRKTIRRNGQTVSPDVTGNITEFTVPASMPVGVTLPETWKPYLLSGFQKEYFNPDSLFEKKNGVIIRRKYNLTDSLNKYHNNGTLPLAVDSLALRKYVLPTQYGLPIYQDSIYHVLIANTFYGSYTSDSTGVRIVKDSSITNLAQAERDQKFDMLVLAADMKFSAAKLAGLGYTDVTALETEQYIYEITPLKSDGTEETNVLKGTIKVSYNNYSDGGIYYYDLPKPMKPKVILADKSMDVRWKDNRNNFTAYSVEKATDSTGTKTRLNKLLLVNLTAIDSLYFIDRDTTKNKTQLKSGFTYYYRVIGKSPFDEESVSGFIGAKYTEKAQYIPRITESGPIASVKNNYRIKWEFKPPVIGYTNMRFVDNKYLDASGTEQTRRDTLYDEVLDTAKIAVTRYSIRKASKDTAHVEFASVGPTVDTLRFADIKKATYVVVVAISPTHGEIYSQSVLLSPKDDTPPNKPITLTAEVIRNTTNKKQLVKVKWKRNEKVYPEDSDVSGYKIFKANRLSKSGKIEEPSLISDTLHTWKRDADSLSVYMIDTLAENALSLNPRIYYKIQAFDKRFNHSLFSDSIVVKNPNRAKPSQPVFKSYNIIKDGVNLIWVKSNDDSLNTTVHKLIRLDEPFNTTNFSPLVANDFKLPSDTVYLDKTVLGDTRYAYYLMAITADADTILSPPLILDIPGAILDKALSSTNFDFKVSASRLNGQNELKWSLTGQSVTEYQLYRSANSNPVSSWKTVTGSDVSVNDREVQGNMLYKYSIRAVFTDGSMSSWKNVEVLFPDECSTTLKILRKDSLSGDKTDEACEEIELKPGFDSGQKVNNQINRKVYITNLEGQPKK</sequence>
<feature type="chain" id="PRO_5011442196" description="Fibronectin type-III domain-containing protein" evidence="1">
    <location>
        <begin position="22"/>
        <end position="902"/>
    </location>
</feature>
<dbReference type="OrthoDB" id="923194at2"/>
<evidence type="ECO:0000256" key="1">
    <source>
        <dbReference type="SAM" id="SignalP"/>
    </source>
</evidence>